<dbReference type="InterPro" id="IPR037171">
    <property type="entry name" value="NagB/RpiA_transferase-like"/>
</dbReference>
<dbReference type="GO" id="GO:0003677">
    <property type="term" value="F:DNA binding"/>
    <property type="evidence" value="ECO:0007669"/>
    <property type="project" value="UniProtKB-KW"/>
</dbReference>
<sequence>MAPTTRQQQILSLLESRGIAAISEIAEKFDVSDETIRRDVKVLSAEGIVEKFHGGVRLSQPSAEPPFERRLNEAAEAKARIAIRAAQYISEGATVLLDNSSTACFLARELVHRERISVLTISLEIARIFAAANSRHRVILPGGELRAEDQTLTGVRTIEFLSRFTPTYFVTSMVAGSPQGCFDFDLFEAEFKQAMIPKADQTIVLMDSSKFEKSGLIQVCDWSQVDVLVSDKVPHDVAIELEHGHVLLAGDMEKNDG</sequence>
<accession>A0ABT6GAL6</accession>
<organism evidence="5 6">
    <name type="scientific">Thalassospira aquimaris</name>
    <dbReference type="NCBI Taxonomy" id="3037796"/>
    <lineage>
        <taxon>Bacteria</taxon>
        <taxon>Pseudomonadati</taxon>
        <taxon>Pseudomonadota</taxon>
        <taxon>Alphaproteobacteria</taxon>
        <taxon>Rhodospirillales</taxon>
        <taxon>Thalassospiraceae</taxon>
        <taxon>Thalassospira</taxon>
    </lineage>
</organism>
<dbReference type="SMART" id="SM01134">
    <property type="entry name" value="DeoRC"/>
    <property type="match status" value="1"/>
</dbReference>
<comment type="caution">
    <text evidence="5">The sequence shown here is derived from an EMBL/GenBank/DDBJ whole genome shotgun (WGS) entry which is preliminary data.</text>
</comment>
<dbReference type="InterPro" id="IPR014036">
    <property type="entry name" value="DeoR-like_C"/>
</dbReference>
<dbReference type="InterPro" id="IPR001034">
    <property type="entry name" value="DeoR_HTH"/>
</dbReference>
<keyword evidence="6" id="KW-1185">Reference proteome</keyword>
<feature type="domain" description="HTH deoR-type" evidence="4">
    <location>
        <begin position="3"/>
        <end position="58"/>
    </location>
</feature>
<dbReference type="InterPro" id="IPR050313">
    <property type="entry name" value="Carb_Metab_HTH_regulators"/>
</dbReference>
<dbReference type="InterPro" id="IPR018356">
    <property type="entry name" value="Tscrpt_reg_HTH_DeoR_CS"/>
</dbReference>
<dbReference type="Pfam" id="PF00455">
    <property type="entry name" value="DeoRC"/>
    <property type="match status" value="1"/>
</dbReference>
<dbReference type="PROSITE" id="PS00894">
    <property type="entry name" value="HTH_DEOR_1"/>
    <property type="match status" value="1"/>
</dbReference>
<dbReference type="PANTHER" id="PTHR30363">
    <property type="entry name" value="HTH-TYPE TRANSCRIPTIONAL REGULATOR SRLR-RELATED"/>
    <property type="match status" value="1"/>
</dbReference>
<dbReference type="Gene3D" id="1.10.10.10">
    <property type="entry name" value="Winged helix-like DNA-binding domain superfamily/Winged helix DNA-binding domain"/>
    <property type="match status" value="1"/>
</dbReference>
<dbReference type="Proteomes" id="UP001529180">
    <property type="component" value="Unassembled WGS sequence"/>
</dbReference>
<gene>
    <name evidence="5" type="ORF">P7680_08440</name>
</gene>
<dbReference type="SMART" id="SM00420">
    <property type="entry name" value="HTH_DEOR"/>
    <property type="match status" value="1"/>
</dbReference>
<keyword evidence="1" id="KW-0805">Transcription regulation</keyword>
<evidence type="ECO:0000256" key="1">
    <source>
        <dbReference type="ARBA" id="ARBA00023015"/>
    </source>
</evidence>
<evidence type="ECO:0000256" key="2">
    <source>
        <dbReference type="ARBA" id="ARBA00023125"/>
    </source>
</evidence>
<dbReference type="Pfam" id="PF08220">
    <property type="entry name" value="HTH_DeoR"/>
    <property type="match status" value="1"/>
</dbReference>
<dbReference type="SUPFAM" id="SSF46785">
    <property type="entry name" value="Winged helix' DNA-binding domain"/>
    <property type="match status" value="1"/>
</dbReference>
<proteinExistence type="predicted"/>
<evidence type="ECO:0000259" key="4">
    <source>
        <dbReference type="PROSITE" id="PS51000"/>
    </source>
</evidence>
<evidence type="ECO:0000313" key="6">
    <source>
        <dbReference type="Proteomes" id="UP001529180"/>
    </source>
</evidence>
<dbReference type="InterPro" id="IPR036390">
    <property type="entry name" value="WH_DNA-bd_sf"/>
</dbReference>
<keyword evidence="3" id="KW-0804">Transcription</keyword>
<dbReference type="RefSeq" id="WP_114102220.1">
    <property type="nucleotide sequence ID" value="NZ_JARSBO010000004.1"/>
</dbReference>
<reference evidence="5 6" key="1">
    <citation type="submission" date="2023-03" db="EMBL/GenBank/DDBJ databases">
        <title>Strain FZY0004 represents a novel species in the genus Thalassospira isolated from seawater.</title>
        <authorList>
            <person name="Fu Z.-Y."/>
        </authorList>
    </citation>
    <scope>NUCLEOTIDE SEQUENCE [LARGE SCALE GENOMIC DNA]</scope>
    <source>
        <strain evidence="5 6">FZY0004</strain>
    </source>
</reference>
<protein>
    <submittedName>
        <fullName evidence="5">DeoR/GlpR family DNA-binding transcription regulator</fullName>
    </submittedName>
</protein>
<evidence type="ECO:0000313" key="5">
    <source>
        <dbReference type="EMBL" id="MDG4719025.1"/>
    </source>
</evidence>
<keyword evidence="2 5" id="KW-0238">DNA-binding</keyword>
<dbReference type="EMBL" id="JARSBO010000004">
    <property type="protein sequence ID" value="MDG4719025.1"/>
    <property type="molecule type" value="Genomic_DNA"/>
</dbReference>
<dbReference type="PROSITE" id="PS51000">
    <property type="entry name" value="HTH_DEOR_2"/>
    <property type="match status" value="1"/>
</dbReference>
<evidence type="ECO:0000256" key="3">
    <source>
        <dbReference type="ARBA" id="ARBA00023163"/>
    </source>
</evidence>
<dbReference type="PANTHER" id="PTHR30363:SF44">
    <property type="entry name" value="AGA OPERON TRANSCRIPTIONAL REPRESSOR-RELATED"/>
    <property type="match status" value="1"/>
</dbReference>
<name>A0ABT6GAL6_9PROT</name>
<dbReference type="PRINTS" id="PR00037">
    <property type="entry name" value="HTHLACR"/>
</dbReference>
<dbReference type="InterPro" id="IPR036388">
    <property type="entry name" value="WH-like_DNA-bd_sf"/>
</dbReference>
<dbReference type="SUPFAM" id="SSF100950">
    <property type="entry name" value="NagB/RpiA/CoA transferase-like"/>
    <property type="match status" value="1"/>
</dbReference>